<dbReference type="RefSeq" id="WP_368846998.1">
    <property type="nucleotide sequence ID" value="NZ_CP194411.1"/>
</dbReference>
<keyword evidence="6" id="KW-1185">Reference proteome</keyword>
<reference evidence="5 6" key="1">
    <citation type="submission" date="2023-04" db="EMBL/GenBank/DDBJ databases">
        <title>Genome Sequence of Selenomonas sputigena ATCC 33150.</title>
        <authorList>
            <person name="Miller D.P."/>
            <person name="Anvari S."/>
            <person name="Polson S.W."/>
            <person name="Macdonald M."/>
            <person name="Mcdowell J.V."/>
        </authorList>
    </citation>
    <scope>NUCLEOTIDE SEQUENCE [LARGE SCALE GENOMIC DNA]</scope>
    <source>
        <strain evidence="5 6">ATCC 33150</strain>
    </source>
</reference>
<protein>
    <submittedName>
        <fullName evidence="5">TPM domain-containing protein</fullName>
    </submittedName>
</protein>
<keyword evidence="2" id="KW-0812">Transmembrane</keyword>
<organism evidence="5 6">
    <name type="scientific">Selenomonas sputigena</name>
    <dbReference type="NCBI Taxonomy" id="69823"/>
    <lineage>
        <taxon>Bacteria</taxon>
        <taxon>Bacillati</taxon>
        <taxon>Bacillota</taxon>
        <taxon>Negativicutes</taxon>
        <taxon>Selenomonadales</taxon>
        <taxon>Selenomonadaceae</taxon>
        <taxon>Selenomonas</taxon>
    </lineage>
</organism>
<evidence type="ECO:0000259" key="4">
    <source>
        <dbReference type="Pfam" id="PF04536"/>
    </source>
</evidence>
<keyword evidence="2" id="KW-0472">Membrane</keyword>
<evidence type="ECO:0000256" key="2">
    <source>
        <dbReference type="SAM" id="Phobius"/>
    </source>
</evidence>
<comment type="caution">
    <text evidence="5">The sequence shown here is derived from an EMBL/GenBank/DDBJ whole genome shotgun (WGS) entry which is preliminary data.</text>
</comment>
<gene>
    <name evidence="5" type="ORF">QCO44_06405</name>
</gene>
<sequence length="269" mass="29409">MNNKKRSFFSAVLLSFFLLALVISPAAAEAAAKTAKGAEQVQMRVMDEADLLSAQEKNSLENTLVDLEKKHKVHIAVYTSKDLKGQKAGDAANKLVDKIAPGAENGAMALVLDMKERDWYIATDTKMRERITDKVGQGHLSDKFLPALSQNRYAEAFGAYAATADEMLTYYEKEGKPFDPKAGFSLLALGIAVLLAGGVFWLVRSSLMGSMSNVTAATEADAYLNQESFSLTENRDTFLYMNVTRREKPKKKETSSSRDESHGGGGGKF</sequence>
<proteinExistence type="predicted"/>
<evidence type="ECO:0000313" key="5">
    <source>
        <dbReference type="EMBL" id="MEX5285272.1"/>
    </source>
</evidence>
<feature type="signal peptide" evidence="3">
    <location>
        <begin position="1"/>
        <end position="28"/>
    </location>
</feature>
<keyword evidence="3" id="KW-0732">Signal</keyword>
<dbReference type="EMBL" id="JARVLH010000003">
    <property type="protein sequence ID" value="MEX5285272.1"/>
    <property type="molecule type" value="Genomic_DNA"/>
</dbReference>
<keyword evidence="2" id="KW-1133">Transmembrane helix</keyword>
<feature type="domain" description="TPM" evidence="4">
    <location>
        <begin position="45"/>
        <end position="163"/>
    </location>
</feature>
<dbReference type="Proteomes" id="UP001559623">
    <property type="component" value="Unassembled WGS sequence"/>
</dbReference>
<name>A0ABV3X503_9FIRM</name>
<dbReference type="InterPro" id="IPR007621">
    <property type="entry name" value="TPM_dom"/>
</dbReference>
<dbReference type="PANTHER" id="PTHR30373:SF2">
    <property type="entry name" value="UPF0603 PROTEIN YGCG"/>
    <property type="match status" value="1"/>
</dbReference>
<evidence type="ECO:0000313" key="6">
    <source>
        <dbReference type="Proteomes" id="UP001559623"/>
    </source>
</evidence>
<dbReference type="Pfam" id="PF04536">
    <property type="entry name" value="TPM_phosphatase"/>
    <property type="match status" value="1"/>
</dbReference>
<evidence type="ECO:0000256" key="3">
    <source>
        <dbReference type="SAM" id="SignalP"/>
    </source>
</evidence>
<accession>A0ABV3X503</accession>
<dbReference type="PANTHER" id="PTHR30373">
    <property type="entry name" value="UPF0603 PROTEIN YGCG"/>
    <property type="match status" value="1"/>
</dbReference>
<dbReference type="Gene3D" id="3.10.310.50">
    <property type="match status" value="1"/>
</dbReference>
<feature type="chain" id="PRO_5046711451" evidence="3">
    <location>
        <begin position="29"/>
        <end position="269"/>
    </location>
</feature>
<feature type="compositionally biased region" description="Basic and acidic residues" evidence="1">
    <location>
        <begin position="244"/>
        <end position="262"/>
    </location>
</feature>
<feature type="region of interest" description="Disordered" evidence="1">
    <location>
        <begin position="243"/>
        <end position="269"/>
    </location>
</feature>
<feature type="transmembrane region" description="Helical" evidence="2">
    <location>
        <begin position="182"/>
        <end position="203"/>
    </location>
</feature>
<evidence type="ECO:0000256" key="1">
    <source>
        <dbReference type="SAM" id="MobiDB-lite"/>
    </source>
</evidence>